<comment type="similarity">
    <text evidence="1">Belongs to the CutA family.</text>
</comment>
<name>A3QI33_SHELP</name>
<dbReference type="SUPFAM" id="SSF54913">
    <property type="entry name" value="GlnB-like"/>
    <property type="match status" value="1"/>
</dbReference>
<dbReference type="Pfam" id="PF03091">
    <property type="entry name" value="CutA1"/>
    <property type="match status" value="1"/>
</dbReference>
<dbReference type="Proteomes" id="UP000001558">
    <property type="component" value="Chromosome"/>
</dbReference>
<dbReference type="OrthoDB" id="37622at2"/>
<evidence type="ECO:0000313" key="2">
    <source>
        <dbReference type="EMBL" id="ABO25131.1"/>
    </source>
</evidence>
<dbReference type="GO" id="GO:0005507">
    <property type="term" value="F:copper ion binding"/>
    <property type="evidence" value="ECO:0007669"/>
    <property type="project" value="TreeGrafter"/>
</dbReference>
<dbReference type="InterPro" id="IPR011322">
    <property type="entry name" value="N-reg_PII-like_a/b"/>
</dbReference>
<protein>
    <submittedName>
        <fullName evidence="2">CutA1 divalent ion tolerance protein</fullName>
    </submittedName>
</protein>
<organism evidence="2 3">
    <name type="scientific">Shewanella loihica (strain ATCC BAA-1088 / PV-4)</name>
    <dbReference type="NCBI Taxonomy" id="323850"/>
    <lineage>
        <taxon>Bacteria</taxon>
        <taxon>Pseudomonadati</taxon>
        <taxon>Pseudomonadota</taxon>
        <taxon>Gammaproteobacteria</taxon>
        <taxon>Alteromonadales</taxon>
        <taxon>Shewanellaceae</taxon>
        <taxon>Shewanella</taxon>
    </lineage>
</organism>
<dbReference type="RefSeq" id="WP_011867061.1">
    <property type="nucleotide sequence ID" value="NC_009092.1"/>
</dbReference>
<proteinExistence type="inferred from homology"/>
<reference evidence="2 3" key="1">
    <citation type="submission" date="2007-03" db="EMBL/GenBank/DDBJ databases">
        <title>Complete sequence of Shewanella loihica PV-4.</title>
        <authorList>
            <consortium name="US DOE Joint Genome Institute"/>
            <person name="Copeland A."/>
            <person name="Lucas S."/>
            <person name="Lapidus A."/>
            <person name="Barry K."/>
            <person name="Detter J.C."/>
            <person name="Glavina del Rio T."/>
            <person name="Hammon N."/>
            <person name="Israni S."/>
            <person name="Dalin E."/>
            <person name="Tice H."/>
            <person name="Pitluck S."/>
            <person name="Chain P."/>
            <person name="Malfatti S."/>
            <person name="Shin M."/>
            <person name="Vergez L."/>
            <person name="Schmutz J."/>
            <person name="Larimer F."/>
            <person name="Land M."/>
            <person name="Hauser L."/>
            <person name="Kyrpides N."/>
            <person name="Mikhailova N."/>
            <person name="Romine M.F."/>
            <person name="Serres G."/>
            <person name="Fredrickson J."/>
            <person name="Tiedje J."/>
            <person name="Richardson P."/>
        </authorList>
    </citation>
    <scope>NUCLEOTIDE SEQUENCE [LARGE SCALE GENOMIC DNA]</scope>
    <source>
        <strain evidence="3">ATCC BAA-1088 / PV-4</strain>
    </source>
</reference>
<keyword evidence="3" id="KW-1185">Reference proteome</keyword>
<accession>A3QI33</accession>
<dbReference type="PANTHER" id="PTHR23419">
    <property type="entry name" value="DIVALENT CATION TOLERANCE CUTA-RELATED"/>
    <property type="match status" value="1"/>
</dbReference>
<gene>
    <name evidence="2" type="ordered locus">Shew_3265</name>
</gene>
<dbReference type="AlphaFoldDB" id="A3QI33"/>
<dbReference type="PANTHER" id="PTHR23419:SF8">
    <property type="entry name" value="FI09726P"/>
    <property type="match status" value="1"/>
</dbReference>
<dbReference type="KEGG" id="slo:Shew_3265"/>
<evidence type="ECO:0000313" key="3">
    <source>
        <dbReference type="Proteomes" id="UP000001558"/>
    </source>
</evidence>
<dbReference type="EMBL" id="CP000606">
    <property type="protein sequence ID" value="ABO25131.1"/>
    <property type="molecule type" value="Genomic_DNA"/>
</dbReference>
<evidence type="ECO:0000256" key="1">
    <source>
        <dbReference type="ARBA" id="ARBA00010169"/>
    </source>
</evidence>
<dbReference type="STRING" id="323850.Shew_3265"/>
<dbReference type="GO" id="GO:0010038">
    <property type="term" value="P:response to metal ion"/>
    <property type="evidence" value="ECO:0007669"/>
    <property type="project" value="InterPro"/>
</dbReference>
<dbReference type="Gene3D" id="3.30.70.120">
    <property type="match status" value="1"/>
</dbReference>
<sequence length="107" mass="11851" precursor="true">MQEKCLLVTTSCPDNETASILARALVEAKLAACIQISAPVTSLYTWEGEVCQETEVCLQIKCLARHYDKLEQLLLSLHPYQVPELIATEIHTGSAAYLAWIKETSLS</sequence>
<dbReference type="eggNOG" id="COG1324">
    <property type="taxonomic scope" value="Bacteria"/>
</dbReference>
<dbReference type="InterPro" id="IPR015867">
    <property type="entry name" value="N-reg_PII/ATP_PRibTrfase_C"/>
</dbReference>
<dbReference type="HOGENOM" id="CLU_098807_3_1_6"/>
<dbReference type="InterPro" id="IPR004323">
    <property type="entry name" value="Ion_tolerance_CutA"/>
</dbReference>